<dbReference type="AlphaFoldDB" id="A0A8X7SDI0"/>
<gene>
    <name evidence="2" type="ORF">Bca52824_032993</name>
</gene>
<feature type="region of interest" description="Disordered" evidence="1">
    <location>
        <begin position="1"/>
        <end position="70"/>
    </location>
</feature>
<protein>
    <submittedName>
        <fullName evidence="2">Uncharacterized protein</fullName>
    </submittedName>
</protein>
<name>A0A8X7SDI0_BRACI</name>
<comment type="caution">
    <text evidence="2">The sequence shown here is derived from an EMBL/GenBank/DDBJ whole genome shotgun (WGS) entry which is preliminary data.</text>
</comment>
<feature type="compositionally biased region" description="Basic and acidic residues" evidence="1">
    <location>
        <begin position="52"/>
        <end position="69"/>
    </location>
</feature>
<evidence type="ECO:0000313" key="2">
    <source>
        <dbReference type="EMBL" id="KAG2304342.1"/>
    </source>
</evidence>
<dbReference type="OrthoDB" id="361835at2759"/>
<dbReference type="EMBL" id="JAAMPC010000007">
    <property type="protein sequence ID" value="KAG2304342.1"/>
    <property type="molecule type" value="Genomic_DNA"/>
</dbReference>
<reference evidence="2 3" key="1">
    <citation type="submission" date="2020-02" db="EMBL/GenBank/DDBJ databases">
        <authorList>
            <person name="Ma Q."/>
            <person name="Huang Y."/>
            <person name="Song X."/>
            <person name="Pei D."/>
        </authorList>
    </citation>
    <scope>NUCLEOTIDE SEQUENCE [LARGE SCALE GENOMIC DNA]</scope>
    <source>
        <strain evidence="2">Sxm20200214</strain>
        <tissue evidence="2">Leaf</tissue>
    </source>
</reference>
<evidence type="ECO:0000256" key="1">
    <source>
        <dbReference type="SAM" id="MobiDB-lite"/>
    </source>
</evidence>
<accession>A0A8X7SDI0</accession>
<dbReference type="PANTHER" id="PTHR33828:SF2">
    <property type="entry name" value="NUCLEOLIN"/>
    <property type="match status" value="1"/>
</dbReference>
<evidence type="ECO:0000313" key="3">
    <source>
        <dbReference type="Proteomes" id="UP000886595"/>
    </source>
</evidence>
<organism evidence="2 3">
    <name type="scientific">Brassica carinata</name>
    <name type="common">Ethiopian mustard</name>
    <name type="synonym">Abyssinian cabbage</name>
    <dbReference type="NCBI Taxonomy" id="52824"/>
    <lineage>
        <taxon>Eukaryota</taxon>
        <taxon>Viridiplantae</taxon>
        <taxon>Streptophyta</taxon>
        <taxon>Embryophyta</taxon>
        <taxon>Tracheophyta</taxon>
        <taxon>Spermatophyta</taxon>
        <taxon>Magnoliopsida</taxon>
        <taxon>eudicotyledons</taxon>
        <taxon>Gunneridae</taxon>
        <taxon>Pentapetalae</taxon>
        <taxon>rosids</taxon>
        <taxon>malvids</taxon>
        <taxon>Brassicales</taxon>
        <taxon>Brassicaceae</taxon>
        <taxon>Brassiceae</taxon>
        <taxon>Brassica</taxon>
    </lineage>
</organism>
<dbReference type="Proteomes" id="UP000886595">
    <property type="component" value="Unassembled WGS sequence"/>
</dbReference>
<sequence length="90" mass="10411">MTDEPVNKSSLSGSRPNPLKKKEIDENDDEKPLSKRNSSVGLSKVKKKREKKVYDLPGQKRDQPDERDPLSIFYETLRKQLPTSEIAKIW</sequence>
<keyword evidence="3" id="KW-1185">Reference proteome</keyword>
<proteinExistence type="predicted"/>
<dbReference type="PANTHER" id="PTHR33828">
    <property type="entry name" value="OS05G0596200 PROTEIN"/>
    <property type="match status" value="1"/>
</dbReference>